<evidence type="ECO:0000259" key="6">
    <source>
        <dbReference type="Pfam" id="PF25973"/>
    </source>
</evidence>
<keyword evidence="2" id="KW-0175">Coiled coil</keyword>
<dbReference type="NCBIfam" id="TIGR01730">
    <property type="entry name" value="RND_mfp"/>
    <property type="match status" value="1"/>
</dbReference>
<dbReference type="Gene3D" id="2.40.420.20">
    <property type="match status" value="1"/>
</dbReference>
<feature type="domain" description="CzcB-like barrel-sandwich hybrid" evidence="6">
    <location>
        <begin position="72"/>
        <end position="195"/>
    </location>
</feature>
<dbReference type="GO" id="GO:1990281">
    <property type="term" value="C:efflux pump complex"/>
    <property type="evidence" value="ECO:0007669"/>
    <property type="project" value="TreeGrafter"/>
</dbReference>
<dbReference type="SUPFAM" id="SSF111369">
    <property type="entry name" value="HlyD-like secretion proteins"/>
    <property type="match status" value="1"/>
</dbReference>
<sequence>MKKRIVLILVIIVMLIVIVFMLAYNKNKIAAKNLPAKTGDIRIPVTIYTVKSEIMLARLVKTGTLAPLRESRVFSASGGQLQRVMFSLGDHVKKGQLLAVVDSRLLALDLQKAETNAAKLERDNNNYRELLEGNAATPEKVAGIQQNYNDAMNLVQQIRKQIADASIKAPDDGVIASRPVEQGTFIGPGTEVASIVNMSSLKVQVNLTEDEVYKVAKGQKIAITTDVYPGRIIPGVVTFISPRANQAFNYQVEITAPNDNSMPLRAGTFVNADFSKKTERKVLLVSREALIESTTDAAVYVVINGKAILRKISVGINYGDELEVLGGLEEGDKVVISGQVNLKDSALINVIK</sequence>
<dbReference type="Proteomes" id="UP000190166">
    <property type="component" value="Unassembled WGS sequence"/>
</dbReference>
<evidence type="ECO:0000256" key="1">
    <source>
        <dbReference type="ARBA" id="ARBA00009477"/>
    </source>
</evidence>
<protein>
    <submittedName>
        <fullName evidence="7">RND family efflux transporter, MFP subunit</fullName>
    </submittedName>
</protein>
<evidence type="ECO:0000259" key="4">
    <source>
        <dbReference type="Pfam" id="PF25954"/>
    </source>
</evidence>
<evidence type="ECO:0000256" key="3">
    <source>
        <dbReference type="SAM" id="Phobius"/>
    </source>
</evidence>
<proteinExistence type="inferred from homology"/>
<dbReference type="InterPro" id="IPR058792">
    <property type="entry name" value="Beta-barrel_RND_2"/>
</dbReference>
<keyword evidence="3" id="KW-0472">Membrane</keyword>
<dbReference type="RefSeq" id="WP_079472072.1">
    <property type="nucleotide sequence ID" value="NZ_FUZZ01000004.1"/>
</dbReference>
<dbReference type="Gene3D" id="2.40.50.100">
    <property type="match status" value="1"/>
</dbReference>
<name>A0A1T5P848_9BACT</name>
<comment type="similarity">
    <text evidence="1">Belongs to the membrane fusion protein (MFP) (TC 8.A.1) family.</text>
</comment>
<dbReference type="Gene3D" id="2.40.30.170">
    <property type="match status" value="1"/>
</dbReference>
<dbReference type="AlphaFoldDB" id="A0A1T5P848"/>
<dbReference type="PANTHER" id="PTHR30469:SF15">
    <property type="entry name" value="HLYD FAMILY OF SECRETION PROTEINS"/>
    <property type="match status" value="1"/>
</dbReference>
<organism evidence="7 8">
    <name type="scientific">Chitinophaga ginsengisegetis</name>
    <dbReference type="NCBI Taxonomy" id="393003"/>
    <lineage>
        <taxon>Bacteria</taxon>
        <taxon>Pseudomonadati</taxon>
        <taxon>Bacteroidota</taxon>
        <taxon>Chitinophagia</taxon>
        <taxon>Chitinophagales</taxon>
        <taxon>Chitinophagaceae</taxon>
        <taxon>Chitinophaga</taxon>
    </lineage>
</organism>
<accession>A0A1T5P848</accession>
<dbReference type="STRING" id="393003.SAMN05660461_4797"/>
<feature type="transmembrane region" description="Helical" evidence="3">
    <location>
        <begin position="5"/>
        <end position="24"/>
    </location>
</feature>
<keyword evidence="3" id="KW-1133">Transmembrane helix</keyword>
<keyword evidence="8" id="KW-1185">Reference proteome</keyword>
<feature type="domain" description="Multidrug resistance protein MdtA-like C-terminal permuted SH3" evidence="5">
    <location>
        <begin position="282"/>
        <end position="338"/>
    </location>
</feature>
<dbReference type="InterPro" id="IPR006143">
    <property type="entry name" value="RND_pump_MFP"/>
</dbReference>
<keyword evidence="3" id="KW-0812">Transmembrane</keyword>
<dbReference type="GO" id="GO:0015562">
    <property type="term" value="F:efflux transmembrane transporter activity"/>
    <property type="evidence" value="ECO:0007669"/>
    <property type="project" value="TreeGrafter"/>
</dbReference>
<reference evidence="7 8" key="1">
    <citation type="submission" date="2017-02" db="EMBL/GenBank/DDBJ databases">
        <authorList>
            <person name="Peterson S.W."/>
        </authorList>
    </citation>
    <scope>NUCLEOTIDE SEQUENCE [LARGE SCALE GENOMIC DNA]</scope>
    <source>
        <strain evidence="7 8">DSM 18108</strain>
    </source>
</reference>
<evidence type="ECO:0000256" key="2">
    <source>
        <dbReference type="SAM" id="Coils"/>
    </source>
</evidence>
<dbReference type="InterPro" id="IPR058647">
    <property type="entry name" value="BSH_CzcB-like"/>
</dbReference>
<evidence type="ECO:0000259" key="5">
    <source>
        <dbReference type="Pfam" id="PF25967"/>
    </source>
</evidence>
<evidence type="ECO:0000313" key="7">
    <source>
        <dbReference type="EMBL" id="SKD08920.1"/>
    </source>
</evidence>
<feature type="coiled-coil region" evidence="2">
    <location>
        <begin position="103"/>
        <end position="168"/>
    </location>
</feature>
<dbReference type="Pfam" id="PF25954">
    <property type="entry name" value="Beta-barrel_RND_2"/>
    <property type="match status" value="1"/>
</dbReference>
<dbReference type="EMBL" id="FUZZ01000004">
    <property type="protein sequence ID" value="SKD08920.1"/>
    <property type="molecule type" value="Genomic_DNA"/>
</dbReference>
<dbReference type="Pfam" id="PF25973">
    <property type="entry name" value="BSH_CzcB"/>
    <property type="match status" value="1"/>
</dbReference>
<dbReference type="Pfam" id="PF25967">
    <property type="entry name" value="RND-MFP_C"/>
    <property type="match status" value="1"/>
</dbReference>
<evidence type="ECO:0000313" key="8">
    <source>
        <dbReference type="Proteomes" id="UP000190166"/>
    </source>
</evidence>
<gene>
    <name evidence="7" type="ORF">SAMN05660461_4797</name>
</gene>
<dbReference type="InterPro" id="IPR058627">
    <property type="entry name" value="MdtA-like_C"/>
</dbReference>
<dbReference type="PANTHER" id="PTHR30469">
    <property type="entry name" value="MULTIDRUG RESISTANCE PROTEIN MDTA"/>
    <property type="match status" value="1"/>
</dbReference>
<feature type="domain" description="CusB-like beta-barrel" evidence="4">
    <location>
        <begin position="203"/>
        <end position="277"/>
    </location>
</feature>